<reference evidence="4 5" key="1">
    <citation type="journal article" date="2018" name="New Phytol.">
        <title>Phylogenomics of Endogonaceae and evolution of mycorrhizas within Mucoromycota.</title>
        <authorList>
            <person name="Chang Y."/>
            <person name="Desiro A."/>
            <person name="Na H."/>
            <person name="Sandor L."/>
            <person name="Lipzen A."/>
            <person name="Clum A."/>
            <person name="Barry K."/>
            <person name="Grigoriev I.V."/>
            <person name="Martin F.M."/>
            <person name="Stajich J.E."/>
            <person name="Smith M.E."/>
            <person name="Bonito G."/>
            <person name="Spatafora J.W."/>
        </authorList>
    </citation>
    <scope>NUCLEOTIDE SEQUENCE [LARGE SCALE GENOMIC DNA]</scope>
    <source>
        <strain evidence="4 5">AD002</strain>
    </source>
</reference>
<gene>
    <name evidence="4" type="ORF">BC938DRAFT_473748</name>
</gene>
<evidence type="ECO:0000256" key="1">
    <source>
        <dbReference type="PROSITE-ProRule" id="PRU00464"/>
    </source>
</evidence>
<organism evidence="4 5">
    <name type="scientific">Jimgerdemannia flammicorona</name>
    <dbReference type="NCBI Taxonomy" id="994334"/>
    <lineage>
        <taxon>Eukaryota</taxon>
        <taxon>Fungi</taxon>
        <taxon>Fungi incertae sedis</taxon>
        <taxon>Mucoromycota</taxon>
        <taxon>Mucoromycotina</taxon>
        <taxon>Endogonomycetes</taxon>
        <taxon>Endogonales</taxon>
        <taxon>Endogonaceae</taxon>
        <taxon>Jimgerdemannia</taxon>
    </lineage>
</organism>
<dbReference type="Gene3D" id="3.30.428.10">
    <property type="entry name" value="HIT-like"/>
    <property type="match status" value="1"/>
</dbReference>
<evidence type="ECO:0000313" key="4">
    <source>
        <dbReference type="EMBL" id="RUS24333.1"/>
    </source>
</evidence>
<proteinExistence type="predicted"/>
<keyword evidence="5" id="KW-1185">Reference proteome</keyword>
<dbReference type="AlphaFoldDB" id="A0A433Q3E2"/>
<dbReference type="PANTHER" id="PTHR46648">
    <property type="entry name" value="HIT FAMILY PROTEIN 1"/>
    <property type="match status" value="1"/>
</dbReference>
<dbReference type="PROSITE" id="PS51084">
    <property type="entry name" value="HIT_2"/>
    <property type="match status" value="1"/>
</dbReference>
<accession>A0A433Q3E2</accession>
<dbReference type="InterPro" id="IPR001310">
    <property type="entry name" value="Histidine_triad_HIT"/>
</dbReference>
<evidence type="ECO:0000259" key="3">
    <source>
        <dbReference type="PROSITE" id="PS51084"/>
    </source>
</evidence>
<feature type="signal peptide" evidence="2">
    <location>
        <begin position="1"/>
        <end position="20"/>
    </location>
</feature>
<dbReference type="Pfam" id="PF01230">
    <property type="entry name" value="HIT"/>
    <property type="match status" value="1"/>
</dbReference>
<dbReference type="EMBL" id="RBNJ01016350">
    <property type="protein sequence ID" value="RUS24333.1"/>
    <property type="molecule type" value="Genomic_DNA"/>
</dbReference>
<evidence type="ECO:0000256" key="2">
    <source>
        <dbReference type="SAM" id="SignalP"/>
    </source>
</evidence>
<dbReference type="GO" id="GO:0003824">
    <property type="term" value="F:catalytic activity"/>
    <property type="evidence" value="ECO:0007669"/>
    <property type="project" value="InterPro"/>
</dbReference>
<evidence type="ECO:0000313" key="5">
    <source>
        <dbReference type="Proteomes" id="UP000274822"/>
    </source>
</evidence>
<dbReference type="InterPro" id="IPR011146">
    <property type="entry name" value="HIT-like"/>
</dbReference>
<feature type="short sequence motif" description="Histidine triad motif" evidence="1">
    <location>
        <begin position="139"/>
        <end position="143"/>
    </location>
</feature>
<keyword evidence="2" id="KW-0732">Signal</keyword>
<name>A0A433Q3E2_9FUNG</name>
<comment type="caution">
    <text evidence="4">The sequence shown here is derived from an EMBL/GenBank/DDBJ whole genome shotgun (WGS) entry which is preliminary data.</text>
</comment>
<dbReference type="PANTHER" id="PTHR46648:SF1">
    <property type="entry name" value="ADENOSINE 5'-MONOPHOSPHORAMIDASE HNT1"/>
    <property type="match status" value="1"/>
</dbReference>
<protein>
    <submittedName>
        <fullName evidence="4">HIT-like domain-containing protein</fullName>
    </submittedName>
</protein>
<feature type="chain" id="PRO_5019138761" evidence="2">
    <location>
        <begin position="21"/>
        <end position="183"/>
    </location>
</feature>
<dbReference type="Proteomes" id="UP000274822">
    <property type="component" value="Unassembled WGS sequence"/>
</dbReference>
<dbReference type="InterPro" id="IPR036265">
    <property type="entry name" value="HIT-like_sf"/>
</dbReference>
<dbReference type="SUPFAM" id="SSF54197">
    <property type="entry name" value="HIT-like"/>
    <property type="match status" value="1"/>
</dbReference>
<feature type="domain" description="HIT" evidence="3">
    <location>
        <begin position="53"/>
        <end position="154"/>
    </location>
</feature>
<sequence length="183" mass="20658">MTFSSPITPIASWWMLRALGRLSILSTQLNSRTQPQQHHLHSAMASNLFDNCLFCKIIKYALTITLWRINVRNGNDTRSDGSFVFMDINPLAEGHAVCNHAEFFHQVPDEFLSDLLPVAKKVAIAIGAPHYNILQFVPHVHFHIIPKPNEEQGLGVGWPHFNPTQDELAAKARHITEAISKFD</sequence>
<dbReference type="GO" id="GO:0009117">
    <property type="term" value="P:nucleotide metabolic process"/>
    <property type="evidence" value="ECO:0007669"/>
    <property type="project" value="TreeGrafter"/>
</dbReference>